<dbReference type="Proteomes" id="UP000240010">
    <property type="component" value="Unassembled WGS sequence"/>
</dbReference>
<evidence type="ECO:0000313" key="1">
    <source>
        <dbReference type="EMBL" id="PPK72983.1"/>
    </source>
</evidence>
<name>A0A2S6H6D5_9GAMM</name>
<dbReference type="EMBL" id="PTIZ01000015">
    <property type="protein sequence ID" value="PPK72983.1"/>
    <property type="molecule type" value="Genomic_DNA"/>
</dbReference>
<sequence>MRRKAHGFFYALTFVMVGGVLGSPQGSPALDPVYQPDTSSAALSLVAPVGGYIATVKESPMNKLLTWLIANAPLRHQIPVRLFQIRYQRAKRVLRAQLLPLALTREV</sequence>
<accession>A0A2S6H6D5</accession>
<protein>
    <submittedName>
        <fullName evidence="1">Uncharacterized protein</fullName>
    </submittedName>
</protein>
<evidence type="ECO:0000313" key="2">
    <source>
        <dbReference type="Proteomes" id="UP000240010"/>
    </source>
</evidence>
<dbReference type="AlphaFoldDB" id="A0A2S6H6D5"/>
<gene>
    <name evidence="1" type="ORF">B0F87_11529</name>
</gene>
<organism evidence="1 2">
    <name type="scientific">Methylobacter tundripaludum</name>
    <dbReference type="NCBI Taxonomy" id="173365"/>
    <lineage>
        <taxon>Bacteria</taxon>
        <taxon>Pseudomonadati</taxon>
        <taxon>Pseudomonadota</taxon>
        <taxon>Gammaproteobacteria</taxon>
        <taxon>Methylococcales</taxon>
        <taxon>Methylococcaceae</taxon>
        <taxon>Methylobacter</taxon>
    </lineage>
</organism>
<proteinExistence type="predicted"/>
<reference evidence="1 2" key="1">
    <citation type="submission" date="2018-02" db="EMBL/GenBank/DDBJ databases">
        <title>Subsurface microbial communities from deep shales in Ohio and West Virginia, USA.</title>
        <authorList>
            <person name="Wrighton K."/>
        </authorList>
    </citation>
    <scope>NUCLEOTIDE SEQUENCE [LARGE SCALE GENOMIC DNA]</scope>
    <source>
        <strain evidence="1 2">OWC-DMM</strain>
    </source>
</reference>
<comment type="caution">
    <text evidence="1">The sequence shown here is derived from an EMBL/GenBank/DDBJ whole genome shotgun (WGS) entry which is preliminary data.</text>
</comment>